<evidence type="ECO:0000313" key="2">
    <source>
        <dbReference type="EMBL" id="MBF6058188.1"/>
    </source>
</evidence>
<comment type="caution">
    <text evidence="2">The sequence shown here is derived from an EMBL/GenBank/DDBJ whole genome shotgun (WGS) entry which is preliminary data.</text>
</comment>
<keyword evidence="3" id="KW-1185">Reference proteome</keyword>
<dbReference type="Gene3D" id="3.40.50.1820">
    <property type="entry name" value="alpha/beta hydrolase"/>
    <property type="match status" value="1"/>
</dbReference>
<protein>
    <submittedName>
        <fullName evidence="2">Alpha/beta fold hydrolase</fullName>
    </submittedName>
</protein>
<dbReference type="EMBL" id="JACBGI020000013">
    <property type="protein sequence ID" value="MBF6058188.1"/>
    <property type="molecule type" value="Genomic_DNA"/>
</dbReference>
<keyword evidence="2" id="KW-0378">Hydrolase</keyword>
<dbReference type="Pfam" id="PF00561">
    <property type="entry name" value="Abhydrolase_1"/>
    <property type="match status" value="1"/>
</dbReference>
<reference evidence="2 3" key="2">
    <citation type="submission" date="2020-11" db="EMBL/GenBank/DDBJ databases">
        <title>Sulfur oxidizing isolate from Hospital Hole Sinkhole.</title>
        <authorList>
            <person name="Scott K.M."/>
        </authorList>
    </citation>
    <scope>NUCLEOTIDE SEQUENCE [LARGE SCALE GENOMIC DNA]</scope>
    <source>
        <strain evidence="2 3">HH1</strain>
    </source>
</reference>
<dbReference type="Proteomes" id="UP001193680">
    <property type="component" value="Unassembled WGS sequence"/>
</dbReference>
<dbReference type="InterPro" id="IPR029058">
    <property type="entry name" value="AB_hydrolase_fold"/>
</dbReference>
<evidence type="ECO:0000259" key="1">
    <source>
        <dbReference type="Pfam" id="PF00561"/>
    </source>
</evidence>
<dbReference type="SUPFAM" id="SSF53474">
    <property type="entry name" value="alpha/beta-Hydrolases"/>
    <property type="match status" value="1"/>
</dbReference>
<dbReference type="InterPro" id="IPR000073">
    <property type="entry name" value="AB_hydrolase_1"/>
</dbReference>
<proteinExistence type="predicted"/>
<feature type="domain" description="AB hydrolase-1" evidence="1">
    <location>
        <begin position="11"/>
        <end position="84"/>
    </location>
</feature>
<reference evidence="2 3" key="1">
    <citation type="submission" date="2020-06" db="EMBL/GenBank/DDBJ databases">
        <authorList>
            <person name="Scott K."/>
        </authorList>
    </citation>
    <scope>NUCLEOTIDE SEQUENCE [LARGE SCALE GENOMIC DNA]</scope>
    <source>
        <strain evidence="2 3">HH1</strain>
    </source>
</reference>
<dbReference type="PANTHER" id="PTHR42103:SF2">
    <property type="entry name" value="AB HYDROLASE-1 DOMAIN-CONTAINING PROTEIN"/>
    <property type="match status" value="1"/>
</dbReference>
<evidence type="ECO:0000313" key="3">
    <source>
        <dbReference type="Proteomes" id="UP001193680"/>
    </source>
</evidence>
<dbReference type="GO" id="GO:0016787">
    <property type="term" value="F:hydrolase activity"/>
    <property type="evidence" value="ECO:0007669"/>
    <property type="project" value="UniProtKB-KW"/>
</dbReference>
<accession>A0ABS0BWK7</accession>
<gene>
    <name evidence="2" type="ORF">H8792_007530</name>
</gene>
<name>A0ABS0BWK7_9GAMM</name>
<dbReference type="PANTHER" id="PTHR42103">
    <property type="entry name" value="ALPHA/BETA-HYDROLASES SUPERFAMILY PROTEIN"/>
    <property type="match status" value="1"/>
</dbReference>
<sequence>MNNKVITTMERAFQSLGYATLAYNFRGVGKSEGEYDEGMGETADLLKALSWAREQLPVKETVLAGFSFGSYVSLRALSEVQVDRICTVAPPIGLYDFSSLDPVSIPWTCIQGGRDEVIDAREVLEWVTRPESSADLFWRSGASHFFHGELIWLKNVIIASY</sequence>
<organism evidence="2 3">
    <name type="scientific">Thiomicrorhabdus heinhorstiae</name>
    <dbReference type="NCBI Taxonomy" id="2748010"/>
    <lineage>
        <taxon>Bacteria</taxon>
        <taxon>Pseudomonadati</taxon>
        <taxon>Pseudomonadota</taxon>
        <taxon>Gammaproteobacteria</taxon>
        <taxon>Thiotrichales</taxon>
        <taxon>Piscirickettsiaceae</taxon>
        <taxon>Thiomicrorhabdus</taxon>
    </lineage>
</organism>